<feature type="non-terminal residue" evidence="2">
    <location>
        <position position="81"/>
    </location>
</feature>
<sequence length="81" mass="9129">MTLMVIIRYISAVLVWILTSLVVLGSLAGTSVLWWLYIDYRLYGNDTSSKVLKDLKEEVKEELRDNGQALLVYAASATVFT</sequence>
<feature type="transmembrane region" description="Helical" evidence="1">
    <location>
        <begin position="12"/>
        <end position="37"/>
    </location>
</feature>
<name>A0ABV0RKL6_9TELE</name>
<reference evidence="2 3" key="1">
    <citation type="submission" date="2021-06" db="EMBL/GenBank/DDBJ databases">
        <authorList>
            <person name="Palmer J.M."/>
        </authorList>
    </citation>
    <scope>NUCLEOTIDE SEQUENCE [LARGE SCALE GENOMIC DNA]</scope>
    <source>
        <strain evidence="2 3">XC_2019</strain>
        <tissue evidence="2">Muscle</tissue>
    </source>
</reference>
<comment type="caution">
    <text evidence="2">The sequence shown here is derived from an EMBL/GenBank/DDBJ whole genome shotgun (WGS) entry which is preliminary data.</text>
</comment>
<keyword evidence="1" id="KW-1133">Transmembrane helix</keyword>
<dbReference type="EMBL" id="JAHRIN010048434">
    <property type="protein sequence ID" value="MEQ2208118.1"/>
    <property type="molecule type" value="Genomic_DNA"/>
</dbReference>
<evidence type="ECO:0000313" key="3">
    <source>
        <dbReference type="Proteomes" id="UP001434883"/>
    </source>
</evidence>
<keyword evidence="1" id="KW-0812">Transmembrane</keyword>
<dbReference type="Proteomes" id="UP001434883">
    <property type="component" value="Unassembled WGS sequence"/>
</dbReference>
<proteinExistence type="predicted"/>
<keyword evidence="3" id="KW-1185">Reference proteome</keyword>
<evidence type="ECO:0000313" key="2">
    <source>
        <dbReference type="EMBL" id="MEQ2208118.1"/>
    </source>
</evidence>
<gene>
    <name evidence="2" type="ORF">XENOCAPTIV_026108</name>
</gene>
<organism evidence="2 3">
    <name type="scientific">Xenoophorus captivus</name>
    <dbReference type="NCBI Taxonomy" id="1517983"/>
    <lineage>
        <taxon>Eukaryota</taxon>
        <taxon>Metazoa</taxon>
        <taxon>Chordata</taxon>
        <taxon>Craniata</taxon>
        <taxon>Vertebrata</taxon>
        <taxon>Euteleostomi</taxon>
        <taxon>Actinopterygii</taxon>
        <taxon>Neopterygii</taxon>
        <taxon>Teleostei</taxon>
        <taxon>Neoteleostei</taxon>
        <taxon>Acanthomorphata</taxon>
        <taxon>Ovalentaria</taxon>
        <taxon>Atherinomorphae</taxon>
        <taxon>Cyprinodontiformes</taxon>
        <taxon>Goodeidae</taxon>
        <taxon>Xenoophorus</taxon>
    </lineage>
</organism>
<protein>
    <submittedName>
        <fullName evidence="2">Uncharacterized protein</fullName>
    </submittedName>
</protein>
<accession>A0ABV0RKL6</accession>
<keyword evidence="1" id="KW-0472">Membrane</keyword>
<evidence type="ECO:0000256" key="1">
    <source>
        <dbReference type="SAM" id="Phobius"/>
    </source>
</evidence>